<keyword evidence="2" id="KW-0269">Exonuclease</keyword>
<evidence type="ECO:0000313" key="3">
    <source>
        <dbReference type="Proteomes" id="UP000276588"/>
    </source>
</evidence>
<dbReference type="Proteomes" id="UP000276588">
    <property type="component" value="Unassembled WGS sequence"/>
</dbReference>
<keyword evidence="2" id="KW-0378">Hydrolase</keyword>
<dbReference type="InterPro" id="IPR038763">
    <property type="entry name" value="DHH_sf"/>
</dbReference>
<accession>A0A3A6PX81</accession>
<protein>
    <submittedName>
        <fullName evidence="2">Exonuclease RecJ</fullName>
    </submittedName>
</protein>
<evidence type="ECO:0000313" key="2">
    <source>
        <dbReference type="EMBL" id="RJX43951.1"/>
    </source>
</evidence>
<keyword evidence="3" id="KW-1185">Reference proteome</keyword>
<proteinExistence type="predicted"/>
<dbReference type="RefSeq" id="WP_120101940.1">
    <property type="nucleotide sequence ID" value="NZ_QKNY01000006.1"/>
</dbReference>
<evidence type="ECO:0000256" key="1">
    <source>
        <dbReference type="SAM" id="MobiDB-lite"/>
    </source>
</evidence>
<feature type="region of interest" description="Disordered" evidence="1">
    <location>
        <begin position="68"/>
        <end position="115"/>
    </location>
</feature>
<dbReference type="EMBL" id="QKNY01000006">
    <property type="protein sequence ID" value="RJX43951.1"/>
    <property type="molecule type" value="Genomic_DNA"/>
</dbReference>
<name>A0A3A6PX81_9EURY</name>
<reference evidence="2 3" key="1">
    <citation type="submission" date="2018-06" db="EMBL/GenBank/DDBJ databases">
        <title>Halonotius sp. F13-13 a new haloarchaeeon isolated from a solar saltern from Isla Cristina, Huelva, Spain.</title>
        <authorList>
            <person name="Duran-Viseras A."/>
            <person name="Sanchez-Porro C."/>
            <person name="Ventosa A."/>
        </authorList>
    </citation>
    <scope>NUCLEOTIDE SEQUENCE [LARGE SCALE GENOMIC DNA]</scope>
    <source>
        <strain evidence="2 3">F13-13</strain>
    </source>
</reference>
<gene>
    <name evidence="2" type="ORF">DM826_04535</name>
</gene>
<dbReference type="SUPFAM" id="SSF64182">
    <property type="entry name" value="DHH phosphoesterases"/>
    <property type="match status" value="1"/>
</dbReference>
<dbReference type="AlphaFoldDB" id="A0A3A6PX81"/>
<dbReference type="GO" id="GO:0004527">
    <property type="term" value="F:exonuclease activity"/>
    <property type="evidence" value="ECO:0007669"/>
    <property type="project" value="UniProtKB-KW"/>
</dbReference>
<keyword evidence="2" id="KW-0540">Nuclease</keyword>
<dbReference type="OrthoDB" id="157374at2157"/>
<comment type="caution">
    <text evidence="2">The sequence shown here is derived from an EMBL/GenBank/DDBJ whole genome shotgun (WGS) entry which is preliminary data.</text>
</comment>
<organism evidence="2 3">
    <name type="scientific">Halonotius aquaticus</name>
    <dbReference type="NCBI Taxonomy" id="2216978"/>
    <lineage>
        <taxon>Archaea</taxon>
        <taxon>Methanobacteriati</taxon>
        <taxon>Methanobacteriota</taxon>
        <taxon>Stenosarchaea group</taxon>
        <taxon>Halobacteria</taxon>
        <taxon>Halobacteriales</taxon>
        <taxon>Haloferacaceae</taxon>
        <taxon>Halonotius</taxon>
    </lineage>
</organism>
<sequence length="423" mass="42175">MSDSRTDAAAATAPDAANRVASAVAAAPFVRVFGHADGDALAACGLLAVALRDREIPFRVHVSADPAGDAVAAETAEDNSSGAGEPDADAESQSLVVSRGQRGPADLTVPARGDRQPASVAAATISRELGVDPDPVLALAGIIAAGETPGGAGSDDLLAAAKSAGLVERRPGVAVPTADRAADLAHSTRLDAPFSGDVDAAGDLLADLGIPTDSDAEIDAETRTALASAVAVATATADPAAPQAADSVEAALRPYATPTAPFATLGGYADVVSALAREAPGVAVSLAFGAPGAVSEAVDIWRDHAAAAHAALDSPTTGRYDGVFVLRVETDRPAVLPTVARLARAYRSPEPIALVVTDDPVDGRRQAALAATEPRGLYDAAATVAREFDGDAGGTPTQATLTVDGSVADGELIAAVREALDDD</sequence>